<dbReference type="EMBL" id="QRPV01000007">
    <property type="protein sequence ID" value="RHM43947.1"/>
    <property type="molecule type" value="Genomic_DNA"/>
</dbReference>
<dbReference type="RefSeq" id="WP_118449669.1">
    <property type="nucleotide sequence ID" value="NZ_CABJDM010000007.1"/>
</dbReference>
<sequence length="192" mass="23173">MNIMEGNELLNFIDGRYFHWLEYAIYKSKQYHIEDEAEDILYKVICELLEKKNDSRLIDFMHEKKKNGTTLDFYVLGAIKYKVLQWQTFHQLKSSRKKIGFVLCESLPVDCMSYDPQEKSLSQQLQDFHDWVIDLLNRLDIPSNYRQLFIFYYMECCPVKDWEGPESIATRYRILERVLDLVRQELKKAMKM</sequence>
<protein>
    <submittedName>
        <fullName evidence="1">Uncharacterized protein</fullName>
    </submittedName>
</protein>
<evidence type="ECO:0000313" key="2">
    <source>
        <dbReference type="Proteomes" id="UP000286038"/>
    </source>
</evidence>
<proteinExistence type="predicted"/>
<name>A0A415QJN6_9BACT</name>
<gene>
    <name evidence="1" type="ORF">DWZ68_07915</name>
</gene>
<organism evidence="1 2">
    <name type="scientific">Butyricimonas virosa</name>
    <dbReference type="NCBI Taxonomy" id="544645"/>
    <lineage>
        <taxon>Bacteria</taxon>
        <taxon>Pseudomonadati</taxon>
        <taxon>Bacteroidota</taxon>
        <taxon>Bacteroidia</taxon>
        <taxon>Bacteroidales</taxon>
        <taxon>Odoribacteraceae</taxon>
        <taxon>Butyricimonas</taxon>
    </lineage>
</organism>
<comment type="caution">
    <text evidence="1">The sequence shown here is derived from an EMBL/GenBank/DDBJ whole genome shotgun (WGS) entry which is preliminary data.</text>
</comment>
<dbReference type="Proteomes" id="UP000286038">
    <property type="component" value="Unassembled WGS sequence"/>
</dbReference>
<reference evidence="1 2" key="1">
    <citation type="submission" date="2018-08" db="EMBL/GenBank/DDBJ databases">
        <title>A genome reference for cultivated species of the human gut microbiota.</title>
        <authorList>
            <person name="Zou Y."/>
            <person name="Xue W."/>
            <person name="Luo G."/>
        </authorList>
    </citation>
    <scope>NUCLEOTIDE SEQUENCE [LARGE SCALE GENOMIC DNA]</scope>
    <source>
        <strain evidence="1 2">AF34-33</strain>
    </source>
</reference>
<dbReference type="AlphaFoldDB" id="A0A415QJN6"/>
<evidence type="ECO:0000313" key="1">
    <source>
        <dbReference type="EMBL" id="RHM43947.1"/>
    </source>
</evidence>
<accession>A0A415QJN6</accession>